<evidence type="ECO:0000313" key="2">
    <source>
        <dbReference type="EMBL" id="QJC81302.1"/>
    </source>
</evidence>
<sequence>MVEPKISAQAQRKIEIMLTKWTGKLTWDALVTKVELEFAIKTTRQTLCTYVGIATSYKNKKAQLRGASPSLYTKITASDVKLIEQIEHLKAEVEVLKRNNAEQLRMIERMLLNAETIPNLDLYALVKRRPEEIQKTDV</sequence>
<organism evidence="2 3">
    <name type="scientific">Pseudomonas umsongensis</name>
    <dbReference type="NCBI Taxonomy" id="198618"/>
    <lineage>
        <taxon>Bacteria</taxon>
        <taxon>Pseudomonadati</taxon>
        <taxon>Pseudomonadota</taxon>
        <taxon>Gammaproteobacteria</taxon>
        <taxon>Pseudomonadales</taxon>
        <taxon>Pseudomonadaceae</taxon>
        <taxon>Pseudomonas</taxon>
    </lineage>
</organism>
<dbReference type="Proteomes" id="UP000501367">
    <property type="component" value="Chromosome"/>
</dbReference>
<proteinExistence type="predicted"/>
<dbReference type="GeneID" id="72196777"/>
<reference evidence="2 3" key="1">
    <citation type="submission" date="2020-04" db="EMBL/GenBank/DDBJ databases">
        <authorList>
            <person name="Yao Y."/>
            <person name="He Z."/>
        </authorList>
    </citation>
    <scope>NUCLEOTIDE SEQUENCE [LARGE SCALE GENOMIC DNA]</scope>
    <source>
        <strain evidence="2 3">CY-1</strain>
    </source>
</reference>
<dbReference type="KEGG" id="pum:HGP31_24455"/>
<dbReference type="RefSeq" id="WP_168758835.1">
    <property type="nucleotide sequence ID" value="NZ_CP051487.1"/>
</dbReference>
<gene>
    <name evidence="2" type="ORF">HGP31_24455</name>
</gene>
<feature type="coiled-coil region" evidence="1">
    <location>
        <begin position="79"/>
        <end position="106"/>
    </location>
</feature>
<protein>
    <submittedName>
        <fullName evidence="2">Uncharacterized protein</fullName>
    </submittedName>
</protein>
<dbReference type="AlphaFoldDB" id="A0AAE6ZXJ2"/>
<evidence type="ECO:0000313" key="3">
    <source>
        <dbReference type="Proteomes" id="UP000501367"/>
    </source>
</evidence>
<name>A0AAE6ZXJ2_9PSED</name>
<evidence type="ECO:0000256" key="1">
    <source>
        <dbReference type="SAM" id="Coils"/>
    </source>
</evidence>
<accession>A0AAE6ZXJ2</accession>
<keyword evidence="1" id="KW-0175">Coiled coil</keyword>
<dbReference type="EMBL" id="CP051487">
    <property type="protein sequence ID" value="QJC81302.1"/>
    <property type="molecule type" value="Genomic_DNA"/>
</dbReference>